<dbReference type="AlphaFoldDB" id="A0A368F7G8"/>
<evidence type="ECO:0000256" key="2">
    <source>
        <dbReference type="SAM" id="MobiDB-lite"/>
    </source>
</evidence>
<dbReference type="InterPro" id="IPR008491">
    <property type="entry name" value="CDK5RAP3"/>
</dbReference>
<organism evidence="3 4">
    <name type="scientific">Ancylostoma caninum</name>
    <name type="common">Dog hookworm</name>
    <dbReference type="NCBI Taxonomy" id="29170"/>
    <lineage>
        <taxon>Eukaryota</taxon>
        <taxon>Metazoa</taxon>
        <taxon>Ecdysozoa</taxon>
        <taxon>Nematoda</taxon>
        <taxon>Chromadorea</taxon>
        <taxon>Rhabditida</taxon>
        <taxon>Rhabditina</taxon>
        <taxon>Rhabditomorpha</taxon>
        <taxon>Strongyloidea</taxon>
        <taxon>Ancylostomatidae</taxon>
        <taxon>Ancylostomatinae</taxon>
        <taxon>Ancylostoma</taxon>
    </lineage>
</organism>
<dbReference type="Pfam" id="PF05600">
    <property type="entry name" value="CDK5RAP3"/>
    <property type="match status" value="2"/>
</dbReference>
<gene>
    <name evidence="3" type="ORF">ANCCAN_27382</name>
</gene>
<dbReference type="GO" id="GO:0007346">
    <property type="term" value="P:regulation of mitotic cell cycle"/>
    <property type="evidence" value="ECO:0007669"/>
    <property type="project" value="TreeGrafter"/>
</dbReference>
<name>A0A368F7G8_ANCCA</name>
<feature type="region of interest" description="Disordered" evidence="2">
    <location>
        <begin position="258"/>
        <end position="280"/>
    </location>
</feature>
<protein>
    <submittedName>
        <fullName evidence="3">Uncharacterized protein</fullName>
    </submittedName>
</protein>
<accession>A0A368F7G8</accession>
<proteinExistence type="inferred from homology"/>
<evidence type="ECO:0000256" key="1">
    <source>
        <dbReference type="ARBA" id="ARBA00007478"/>
    </source>
</evidence>
<dbReference type="STRING" id="29170.A0A368F7G8"/>
<sequence length="280" mass="32513">MKDWQEIDSLYKKNNVYLAESAQILQRLVQYEIPGLKKQITKAEQSLADSVRKEKEYHKQAEDGRKLYEKELQRIGIQGHALRAELLALAADLPSFFAKITDDIIHLKESSDYYSYFRSYIHQKEDEERDTSSDMFIRGFEKRPAEISKVSSTQLTEWISKIKSILDQLSDQQKKHLFRIRSSPQFVEKLVDEIEVKKGLEGRYKKMAALMFEKQKEAQEQTVKAGQELQSVVTSTKQLQKQLEEEISKKYDGRRVNIMGGDRASTEKQDKLMGLGTGHE</sequence>
<dbReference type="PANTHER" id="PTHR14894:SF0">
    <property type="entry name" value="CDK5 REGULATORY SUBUNIT-ASSOCIATED PROTEIN 3"/>
    <property type="match status" value="1"/>
</dbReference>
<reference evidence="3 4" key="1">
    <citation type="submission" date="2014-10" db="EMBL/GenBank/DDBJ databases">
        <title>Draft genome of the hookworm Ancylostoma caninum.</title>
        <authorList>
            <person name="Mitreva M."/>
        </authorList>
    </citation>
    <scope>NUCLEOTIDE SEQUENCE [LARGE SCALE GENOMIC DNA]</scope>
    <source>
        <strain evidence="3 4">Baltimore</strain>
    </source>
</reference>
<comment type="caution">
    <text evidence="3">The sequence shown here is derived from an EMBL/GenBank/DDBJ whole genome shotgun (WGS) entry which is preliminary data.</text>
</comment>
<dbReference type="EMBL" id="JOJR01005721">
    <property type="protein sequence ID" value="RCN26890.1"/>
    <property type="molecule type" value="Genomic_DNA"/>
</dbReference>
<evidence type="ECO:0000313" key="4">
    <source>
        <dbReference type="Proteomes" id="UP000252519"/>
    </source>
</evidence>
<dbReference type="PANTHER" id="PTHR14894">
    <property type="entry name" value="CDK5 REGULATORY SUBUNIT-ASSOCIATED PROTEIN 3"/>
    <property type="match status" value="1"/>
</dbReference>
<evidence type="ECO:0000313" key="3">
    <source>
        <dbReference type="EMBL" id="RCN26890.1"/>
    </source>
</evidence>
<keyword evidence="4" id="KW-1185">Reference proteome</keyword>
<comment type="similarity">
    <text evidence="1">Belongs to the CDK5RAP3 family.</text>
</comment>
<dbReference type="Proteomes" id="UP000252519">
    <property type="component" value="Unassembled WGS sequence"/>
</dbReference>
<dbReference type="OrthoDB" id="340432at2759"/>
<dbReference type="GO" id="GO:0012505">
    <property type="term" value="C:endomembrane system"/>
    <property type="evidence" value="ECO:0007669"/>
    <property type="project" value="TreeGrafter"/>
</dbReference>